<dbReference type="AlphaFoldDB" id="A0ABC9AM45"/>
<evidence type="ECO:0000256" key="6">
    <source>
        <dbReference type="ARBA" id="ARBA00022692"/>
    </source>
</evidence>
<evidence type="ECO:0000313" key="16">
    <source>
        <dbReference type="Proteomes" id="UP001497457"/>
    </source>
</evidence>
<organism evidence="15 16">
    <name type="scientific">Urochloa decumbens</name>
    <dbReference type="NCBI Taxonomy" id="240449"/>
    <lineage>
        <taxon>Eukaryota</taxon>
        <taxon>Viridiplantae</taxon>
        <taxon>Streptophyta</taxon>
        <taxon>Embryophyta</taxon>
        <taxon>Tracheophyta</taxon>
        <taxon>Spermatophyta</taxon>
        <taxon>Magnoliopsida</taxon>
        <taxon>Liliopsida</taxon>
        <taxon>Poales</taxon>
        <taxon>Poaceae</taxon>
        <taxon>PACMAD clade</taxon>
        <taxon>Panicoideae</taxon>
        <taxon>Panicodae</taxon>
        <taxon>Paniceae</taxon>
        <taxon>Melinidinae</taxon>
        <taxon>Urochloa</taxon>
    </lineage>
</organism>
<evidence type="ECO:0000256" key="7">
    <source>
        <dbReference type="ARBA" id="ARBA00022805"/>
    </source>
</evidence>
<feature type="compositionally biased region" description="Low complexity" evidence="11">
    <location>
        <begin position="43"/>
        <end position="62"/>
    </location>
</feature>
<reference evidence="16" key="1">
    <citation type="submission" date="2024-06" db="EMBL/GenBank/DDBJ databases">
        <authorList>
            <person name="Ryan C."/>
        </authorList>
    </citation>
    <scope>NUCLEOTIDE SEQUENCE [LARGE SCALE GENOMIC DNA]</scope>
</reference>
<gene>
    <name evidence="15" type="ORF">URODEC1_LOCUS56210</name>
</gene>
<dbReference type="Gene3D" id="3.10.20.310">
    <property type="entry name" value="membrane protein fhac"/>
    <property type="match status" value="1"/>
</dbReference>
<keyword evidence="16" id="KW-1185">Reference proteome</keyword>
<keyword evidence="9" id="KW-0472">Membrane</keyword>
<accession>A0ABC9AM45</accession>
<dbReference type="InterPro" id="IPR057354">
    <property type="entry name" value="POTRA1_3_Toc75"/>
</dbReference>
<dbReference type="InterPro" id="IPR057355">
    <property type="entry name" value="POTRA2_Toc75"/>
</dbReference>
<sequence>MAIISDAGDPSGDQETGSASPRCSGPRVILSSSPIPEPPISPFPNQSLASAINAAAAASSSSTPGRSRSNHHHGGWPGAVFAGFLSRIFPAAPAAAPTDDGKKKNPAPPVSGHDGAARRKVIPADRFSCVNIGVGDGAPPHDDDGEGHPGGMAEWERKVRRRRQESDCHRRPCILPEAVREDVEEMVRDHGALSPGLLRRVTDRVERWYHGEGFACATVASFGNPSSGELACEVLEGDITRVEYKFVDNLGNVVDGKTRIPVIERELPQQLRPGHIFNIGAKEQALKHINSLGLFSDAKVNPLPDETKEGGVVVEIKLREAEPRSAGLDTSWSIVPGDEGQPTLASIKPGGTGSFGFHNISGLNRSLAGSLTSSNLVNPKDDLSFHFEYEHPYLDGVENLSKNRSFKTSFFNTRKLSPIFVAGPGMEAAPPIWIDRVGFKANITEKFTQQSTLTYGLVLEQITARDENKNIRTHGSRVLPGGALRMDGPPTTFSGTGVDQMAFLQANLTRDNTEFVNGATIGDRCIFQVDQGLGIGSKNPLFNRHQLSLTKFIQLNKQKKGPGKPPPAVLALHGRYAGCVGDLPSYDAFALGGPHSVRGYSMGELGAARNLLEVATELRIPVAVMGKQVQVYAFAEHGNDLGSSKDVQGNPTEFFQRAGCGSSYGVGIKFGALRAEYTMDRNTGTGSFSLGFGERF</sequence>
<evidence type="ECO:0000256" key="5">
    <source>
        <dbReference type="ARBA" id="ARBA00022640"/>
    </source>
</evidence>
<keyword evidence="3" id="KW-1134">Transmembrane beta strand</keyword>
<dbReference type="Pfam" id="PF25282">
    <property type="entry name" value="POTRA1_3_Toc75"/>
    <property type="match status" value="1"/>
</dbReference>
<feature type="domain" description="Toc75-like second POTRA" evidence="13">
    <location>
        <begin position="127"/>
        <end position="238"/>
    </location>
</feature>
<dbReference type="FunFam" id="2.40.160.50:FF:000004">
    <property type="entry name" value="Protein TOC75-3 chloroplastic"/>
    <property type="match status" value="1"/>
</dbReference>
<keyword evidence="6" id="KW-0812">Transmembrane</keyword>
<dbReference type="PANTHER" id="PTHR12815">
    <property type="entry name" value="SORTING AND ASSEMBLY MACHINERY SAMM50 PROTEIN FAMILY MEMBER"/>
    <property type="match status" value="1"/>
</dbReference>
<evidence type="ECO:0000256" key="9">
    <source>
        <dbReference type="ARBA" id="ARBA00023136"/>
    </source>
</evidence>
<evidence type="ECO:0000259" key="13">
    <source>
        <dbReference type="Pfam" id="PF25280"/>
    </source>
</evidence>
<keyword evidence="2" id="KW-0813">Transport</keyword>
<evidence type="ECO:0000259" key="14">
    <source>
        <dbReference type="Pfam" id="PF25282"/>
    </source>
</evidence>
<reference evidence="15 16" key="2">
    <citation type="submission" date="2024-10" db="EMBL/GenBank/DDBJ databases">
        <authorList>
            <person name="Ryan C."/>
        </authorList>
    </citation>
    <scope>NUCLEOTIDE SEQUENCE [LARGE SCALE GENOMIC DNA]</scope>
</reference>
<dbReference type="Pfam" id="PF25280">
    <property type="entry name" value="POTRA2_Toc75"/>
    <property type="match status" value="1"/>
</dbReference>
<dbReference type="GO" id="GO:0009707">
    <property type="term" value="C:chloroplast outer membrane"/>
    <property type="evidence" value="ECO:0007669"/>
    <property type="project" value="UniProtKB-SubCell"/>
</dbReference>
<feature type="domain" description="Bacterial surface antigen (D15)" evidence="12">
    <location>
        <begin position="359"/>
        <end position="696"/>
    </location>
</feature>
<protein>
    <recommendedName>
        <fullName evidence="17">Bacterial surface antigen (D15) domain-containing protein</fullName>
    </recommendedName>
</protein>
<dbReference type="Gene3D" id="2.40.160.50">
    <property type="entry name" value="membrane protein fhac: a member of the omp85/tpsb transporter family"/>
    <property type="match status" value="1"/>
</dbReference>
<comment type="subcellular location">
    <subcellularLocation>
        <location evidence="1">Plastid</location>
        <location evidence="1">Chloroplast outer membrane</location>
        <topology evidence="1">Multi-pass membrane protein</topology>
    </subcellularLocation>
</comment>
<evidence type="ECO:0000313" key="15">
    <source>
        <dbReference type="EMBL" id="CAL4981596.1"/>
    </source>
</evidence>
<dbReference type="Pfam" id="PF01103">
    <property type="entry name" value="Omp85"/>
    <property type="match status" value="1"/>
</dbReference>
<feature type="region of interest" description="Disordered" evidence="11">
    <location>
        <begin position="132"/>
        <end position="162"/>
    </location>
</feature>
<evidence type="ECO:0000256" key="4">
    <source>
        <dbReference type="ARBA" id="ARBA00022528"/>
    </source>
</evidence>
<feature type="domain" description="Toc75-like POTRA" evidence="14">
    <location>
        <begin position="241"/>
        <end position="320"/>
    </location>
</feature>
<keyword evidence="5" id="KW-0934">Plastid</keyword>
<name>A0ABC9AM45_9POAL</name>
<dbReference type="GO" id="GO:0015031">
    <property type="term" value="P:protein transport"/>
    <property type="evidence" value="ECO:0007669"/>
    <property type="project" value="UniProtKB-KW"/>
</dbReference>
<keyword evidence="4" id="KW-0150">Chloroplast</keyword>
<dbReference type="GO" id="GO:0009657">
    <property type="term" value="P:plastid organization"/>
    <property type="evidence" value="ECO:0007669"/>
    <property type="project" value="UniProtKB-ARBA"/>
</dbReference>
<feature type="region of interest" description="Disordered" evidence="11">
    <location>
        <begin position="93"/>
        <end position="118"/>
    </location>
</feature>
<evidence type="ECO:0000256" key="2">
    <source>
        <dbReference type="ARBA" id="ARBA00022448"/>
    </source>
</evidence>
<proteinExistence type="inferred from homology"/>
<dbReference type="GO" id="GO:0045036">
    <property type="term" value="P:protein targeting to chloroplast"/>
    <property type="evidence" value="ECO:0007669"/>
    <property type="project" value="UniProtKB-ARBA"/>
</dbReference>
<dbReference type="InterPro" id="IPR000184">
    <property type="entry name" value="Bac_surfAg_D15"/>
</dbReference>
<keyword evidence="8" id="KW-0653">Protein transport</keyword>
<evidence type="ECO:0000256" key="3">
    <source>
        <dbReference type="ARBA" id="ARBA00022452"/>
    </source>
</evidence>
<dbReference type="InterPro" id="IPR039910">
    <property type="entry name" value="D15-like"/>
</dbReference>
<evidence type="ECO:0008006" key="17">
    <source>
        <dbReference type="Google" id="ProtNLM"/>
    </source>
</evidence>
<evidence type="ECO:0000256" key="8">
    <source>
        <dbReference type="ARBA" id="ARBA00022927"/>
    </source>
</evidence>
<evidence type="ECO:0000256" key="11">
    <source>
        <dbReference type="SAM" id="MobiDB-lite"/>
    </source>
</evidence>
<comment type="similarity">
    <text evidence="10">Belongs to the TOC75 family.</text>
</comment>
<keyword evidence="7" id="KW-1002">Plastid outer membrane</keyword>
<evidence type="ECO:0000256" key="1">
    <source>
        <dbReference type="ARBA" id="ARBA00004396"/>
    </source>
</evidence>
<dbReference type="PANTHER" id="PTHR12815:SF36">
    <property type="entry name" value="OS11G0116500 PROTEIN"/>
    <property type="match status" value="1"/>
</dbReference>
<dbReference type="EMBL" id="OZ075131">
    <property type="protein sequence ID" value="CAL4981596.1"/>
    <property type="molecule type" value="Genomic_DNA"/>
</dbReference>
<dbReference type="Proteomes" id="UP001497457">
    <property type="component" value="Chromosome 21rd"/>
</dbReference>
<feature type="region of interest" description="Disordered" evidence="11">
    <location>
        <begin position="1"/>
        <end position="74"/>
    </location>
</feature>
<evidence type="ECO:0000256" key="10">
    <source>
        <dbReference type="ARBA" id="ARBA00061638"/>
    </source>
</evidence>
<evidence type="ECO:0000259" key="12">
    <source>
        <dbReference type="Pfam" id="PF01103"/>
    </source>
</evidence>